<evidence type="ECO:0000256" key="5">
    <source>
        <dbReference type="ARBA" id="ARBA00023150"/>
    </source>
</evidence>
<dbReference type="PANTHER" id="PTHR23404">
    <property type="entry name" value="MOLYBDOPTERIN SYNTHASE RELATED"/>
    <property type="match status" value="1"/>
</dbReference>
<keyword evidence="13" id="KW-1185">Reference proteome</keyword>
<evidence type="ECO:0000313" key="12">
    <source>
        <dbReference type="EMBL" id="UZP74820.1"/>
    </source>
</evidence>
<dbReference type="InterPro" id="IPR036563">
    <property type="entry name" value="MoaE_sf"/>
</dbReference>
<gene>
    <name evidence="12" type="ORF">E0F26_08760</name>
</gene>
<dbReference type="EC" id="2.8.1.12" evidence="3"/>
<comment type="catalytic activity">
    <reaction evidence="11">
        <text>2 [molybdopterin-synthase sulfur-carrier protein]-C-terminal-Gly-aminoethanethioate + cyclic pyranopterin phosphate + H2O = molybdopterin + 2 [molybdopterin-synthase sulfur-carrier protein]-C-terminal Gly-Gly + 2 H(+)</text>
        <dbReference type="Rhea" id="RHEA:26333"/>
        <dbReference type="Rhea" id="RHEA-COMP:12202"/>
        <dbReference type="Rhea" id="RHEA-COMP:19907"/>
        <dbReference type="ChEBI" id="CHEBI:15377"/>
        <dbReference type="ChEBI" id="CHEBI:15378"/>
        <dbReference type="ChEBI" id="CHEBI:58698"/>
        <dbReference type="ChEBI" id="CHEBI:59648"/>
        <dbReference type="ChEBI" id="CHEBI:90778"/>
        <dbReference type="ChEBI" id="CHEBI:232372"/>
        <dbReference type="EC" id="2.8.1.12"/>
    </reaction>
</comment>
<evidence type="ECO:0000256" key="4">
    <source>
        <dbReference type="ARBA" id="ARBA00013858"/>
    </source>
</evidence>
<evidence type="ECO:0000256" key="1">
    <source>
        <dbReference type="ARBA" id="ARBA00005046"/>
    </source>
</evidence>
<evidence type="ECO:0000313" key="13">
    <source>
        <dbReference type="Proteomes" id="UP001317963"/>
    </source>
</evidence>
<sequence>MSVIVTDSDIDPGRLATAFYAHNPHGAVTTFTGFVRDFNAQGSVHTLYLECYVEMAERVLHDLGVEAEQRFGLKSWQIVHRFGCLSGEMPIVFVATSADHRAEAFSACEFVMDTLKTEAPFWKREDFEGEGQWVTVATRDIDRKKRWETKDPSS</sequence>
<evidence type="ECO:0000256" key="2">
    <source>
        <dbReference type="ARBA" id="ARBA00005426"/>
    </source>
</evidence>
<keyword evidence="5" id="KW-0501">Molybdenum cofactor biosynthesis</keyword>
<evidence type="ECO:0000256" key="7">
    <source>
        <dbReference type="ARBA" id="ARBA00029745"/>
    </source>
</evidence>
<evidence type="ECO:0000256" key="10">
    <source>
        <dbReference type="ARBA" id="ARBA00032474"/>
    </source>
</evidence>
<comment type="subunit">
    <text evidence="6">Heterotetramer of 2 MoaD subunits and 2 MoaE subunits. Also stable as homodimer. The enzyme changes between these two forms during catalysis.</text>
</comment>
<evidence type="ECO:0000256" key="3">
    <source>
        <dbReference type="ARBA" id="ARBA00011950"/>
    </source>
</evidence>
<comment type="pathway">
    <text evidence="1">Cofactor biosynthesis; molybdopterin biosynthesis.</text>
</comment>
<name>A0ABY6Q729_9GAMM</name>
<dbReference type="Gene3D" id="3.90.1170.40">
    <property type="entry name" value="Molybdopterin biosynthesis MoaE subunit"/>
    <property type="match status" value="1"/>
</dbReference>
<evidence type="ECO:0000256" key="6">
    <source>
        <dbReference type="ARBA" id="ARBA00026066"/>
    </source>
</evidence>
<dbReference type="Proteomes" id="UP001317963">
    <property type="component" value="Chromosome"/>
</dbReference>
<evidence type="ECO:0000256" key="9">
    <source>
        <dbReference type="ARBA" id="ARBA00030781"/>
    </source>
</evidence>
<comment type="similarity">
    <text evidence="2">Belongs to the MoaE family.</text>
</comment>
<proteinExistence type="inferred from homology"/>
<evidence type="ECO:0000256" key="11">
    <source>
        <dbReference type="ARBA" id="ARBA00049878"/>
    </source>
</evidence>
<dbReference type="RefSeq" id="WP_279241283.1">
    <property type="nucleotide sequence ID" value="NZ_CP036501.1"/>
</dbReference>
<organism evidence="12 13">
    <name type="scientific">Candidatus Paraluminiphilus aquimaris</name>
    <dbReference type="NCBI Taxonomy" id="2518994"/>
    <lineage>
        <taxon>Bacteria</taxon>
        <taxon>Pseudomonadati</taxon>
        <taxon>Pseudomonadota</taxon>
        <taxon>Gammaproteobacteria</taxon>
        <taxon>Cellvibrionales</taxon>
        <taxon>Halieaceae</taxon>
        <taxon>Candidatus Paraluminiphilus</taxon>
    </lineage>
</organism>
<dbReference type="InterPro" id="IPR003448">
    <property type="entry name" value="Mopterin_biosynth_MoaE"/>
</dbReference>
<dbReference type="SUPFAM" id="SSF54690">
    <property type="entry name" value="Molybdopterin synthase subunit MoaE"/>
    <property type="match status" value="1"/>
</dbReference>
<dbReference type="EMBL" id="CP036501">
    <property type="protein sequence ID" value="UZP74820.1"/>
    <property type="molecule type" value="Genomic_DNA"/>
</dbReference>
<dbReference type="CDD" id="cd00756">
    <property type="entry name" value="MoaE"/>
    <property type="match status" value="1"/>
</dbReference>
<evidence type="ECO:0000256" key="8">
    <source>
        <dbReference type="ARBA" id="ARBA00030407"/>
    </source>
</evidence>
<dbReference type="Pfam" id="PF02391">
    <property type="entry name" value="MoaE"/>
    <property type="match status" value="1"/>
</dbReference>
<accession>A0ABY6Q729</accession>
<reference evidence="12 13" key="1">
    <citation type="submission" date="2019-02" db="EMBL/GenBank/DDBJ databases">
        <title>Halieaceae_genomes.</title>
        <authorList>
            <person name="Li S.-H."/>
        </authorList>
    </citation>
    <scope>NUCLEOTIDE SEQUENCE [LARGE SCALE GENOMIC DNA]</scope>
    <source>
        <strain evidence="12 13">JH123</strain>
    </source>
</reference>
<protein>
    <recommendedName>
        <fullName evidence="4">Molybdopterin synthase catalytic subunit</fullName>
        <ecNumber evidence="3">2.8.1.12</ecNumber>
    </recommendedName>
    <alternativeName>
        <fullName evidence="9">MPT synthase subunit 2</fullName>
    </alternativeName>
    <alternativeName>
        <fullName evidence="7">Molybdenum cofactor biosynthesis protein E</fullName>
    </alternativeName>
    <alternativeName>
        <fullName evidence="8">Molybdopterin-converting factor large subunit</fullName>
    </alternativeName>
    <alternativeName>
        <fullName evidence="10">Molybdopterin-converting factor subunit 2</fullName>
    </alternativeName>
</protein>